<dbReference type="AlphaFoldDB" id="A0A933L3T4"/>
<gene>
    <name evidence="1" type="ORF">HY834_18610</name>
</gene>
<evidence type="ECO:0000313" key="1">
    <source>
        <dbReference type="EMBL" id="MBI4923754.1"/>
    </source>
</evidence>
<accession>A0A933L3T4</accession>
<dbReference type="InterPro" id="IPR009351">
    <property type="entry name" value="AlkZ-like"/>
</dbReference>
<evidence type="ECO:0000313" key="2">
    <source>
        <dbReference type="Proteomes" id="UP000782610"/>
    </source>
</evidence>
<name>A0A933L3T4_9HYPH</name>
<dbReference type="Pfam" id="PF06224">
    <property type="entry name" value="AlkZ-like"/>
    <property type="match status" value="1"/>
</dbReference>
<protein>
    <submittedName>
        <fullName evidence="1">AlkZ family DNA glycosylase</fullName>
    </submittedName>
</protein>
<comment type="caution">
    <text evidence="1">The sequence shown here is derived from an EMBL/GenBank/DDBJ whole genome shotgun (WGS) entry which is preliminary data.</text>
</comment>
<organism evidence="1 2">
    <name type="scientific">Devosia nanyangense</name>
    <dbReference type="NCBI Taxonomy" id="1228055"/>
    <lineage>
        <taxon>Bacteria</taxon>
        <taxon>Pseudomonadati</taxon>
        <taxon>Pseudomonadota</taxon>
        <taxon>Alphaproteobacteria</taxon>
        <taxon>Hyphomicrobiales</taxon>
        <taxon>Devosiaceae</taxon>
        <taxon>Devosia</taxon>
    </lineage>
</organism>
<dbReference type="Proteomes" id="UP000782610">
    <property type="component" value="Unassembled WGS sequence"/>
</dbReference>
<proteinExistence type="predicted"/>
<sequence length="365" mass="40892">MTREILTIRALNRATLARQMLLERSDTGLVEAAQFLIGLQGQVSEGPYQGLWSRLRGFRHEDLTALIVDRTLVRATSLRATLHLHTVDDLLGLRPLVQPVLERMWQSAFGKRRFGDNDVRKVHRAGVKLLDRGPMTGNALGKALQEQFPDGEALAKSVLLQVKEVLVQIPPTRIWGSGHAPIQTRAENWVSPPFERTLRREDLTLRYLGAYGPASIADMQAWSGMTRLAEDFAPLAGRLVAFEGEDGRVLHDLPDAPRPDEATIAPVRFLPDFDNVILGYADRTRILSDERAARLVATRSFRSVLVDGFVAATWSIAAAKGRARLTVTPFRTLLKREIRDIEREGRAFLQFMQPDMTCDIVMAEV</sequence>
<dbReference type="PANTHER" id="PTHR38479">
    <property type="entry name" value="LMO0824 PROTEIN"/>
    <property type="match status" value="1"/>
</dbReference>
<dbReference type="EMBL" id="JACRAF010000061">
    <property type="protein sequence ID" value="MBI4923754.1"/>
    <property type="molecule type" value="Genomic_DNA"/>
</dbReference>
<dbReference type="PANTHER" id="PTHR38479:SF2">
    <property type="entry name" value="WINGED HELIX DNA-BINDING DOMAIN-CONTAINING PROTEIN"/>
    <property type="match status" value="1"/>
</dbReference>
<reference evidence="1" key="1">
    <citation type="submission" date="2020-07" db="EMBL/GenBank/DDBJ databases">
        <title>Huge and variable diversity of episymbiotic CPR bacteria and DPANN archaea in groundwater ecosystems.</title>
        <authorList>
            <person name="He C.Y."/>
            <person name="Keren R."/>
            <person name="Whittaker M."/>
            <person name="Farag I.F."/>
            <person name="Doudna J."/>
            <person name="Cate J.H.D."/>
            <person name="Banfield J.F."/>
        </authorList>
    </citation>
    <scope>NUCLEOTIDE SEQUENCE</scope>
    <source>
        <strain evidence="1">NC_groundwater_1586_Pr3_B-0.1um_66_15</strain>
    </source>
</reference>